<protein>
    <submittedName>
        <fullName evidence="1">Uncharacterized protein</fullName>
    </submittedName>
</protein>
<dbReference type="GeneID" id="75914407"/>
<reference evidence="1" key="2">
    <citation type="journal article" date="2022" name="Proc. Natl. Acad. Sci. U.S.A.">
        <title>Diploid-dominant life cycles characterize the early evolution of Fungi.</title>
        <authorList>
            <person name="Amses K.R."/>
            <person name="Simmons D.R."/>
            <person name="Longcore J.E."/>
            <person name="Mondo S.J."/>
            <person name="Seto K."/>
            <person name="Jeronimo G.H."/>
            <person name="Bonds A.E."/>
            <person name="Quandt C.A."/>
            <person name="Davis W.J."/>
            <person name="Chang Y."/>
            <person name="Federici B.A."/>
            <person name="Kuo A."/>
            <person name="LaButti K."/>
            <person name="Pangilinan J."/>
            <person name="Andreopoulos W."/>
            <person name="Tritt A."/>
            <person name="Riley R."/>
            <person name="Hundley H."/>
            <person name="Johnson J."/>
            <person name="Lipzen A."/>
            <person name="Barry K."/>
            <person name="Lang B.F."/>
            <person name="Cuomo C.A."/>
            <person name="Buchler N.E."/>
            <person name="Grigoriev I.V."/>
            <person name="Spatafora J.W."/>
            <person name="Stajich J.E."/>
            <person name="James T.Y."/>
        </authorList>
    </citation>
    <scope>NUCLEOTIDE SEQUENCE</scope>
    <source>
        <strain evidence="1">AG</strain>
    </source>
</reference>
<dbReference type="RefSeq" id="XP_051444738.1">
    <property type="nucleotide sequence ID" value="XM_051589062.1"/>
</dbReference>
<proteinExistence type="predicted"/>
<organism evidence="1 2">
    <name type="scientific">Umbelopsis ramanniana AG</name>
    <dbReference type="NCBI Taxonomy" id="1314678"/>
    <lineage>
        <taxon>Eukaryota</taxon>
        <taxon>Fungi</taxon>
        <taxon>Fungi incertae sedis</taxon>
        <taxon>Mucoromycota</taxon>
        <taxon>Mucoromycotina</taxon>
        <taxon>Umbelopsidomycetes</taxon>
        <taxon>Umbelopsidales</taxon>
        <taxon>Umbelopsidaceae</taxon>
        <taxon>Umbelopsis</taxon>
    </lineage>
</organism>
<evidence type="ECO:0000313" key="1">
    <source>
        <dbReference type="EMBL" id="KAI8579734.1"/>
    </source>
</evidence>
<dbReference type="Proteomes" id="UP001206595">
    <property type="component" value="Unassembled WGS sequence"/>
</dbReference>
<keyword evidence="2" id="KW-1185">Reference proteome</keyword>
<gene>
    <name evidence="1" type="ORF">K450DRAFT_241262</name>
</gene>
<dbReference type="EMBL" id="MU620918">
    <property type="protein sequence ID" value="KAI8579734.1"/>
    <property type="molecule type" value="Genomic_DNA"/>
</dbReference>
<feature type="non-terminal residue" evidence="1">
    <location>
        <position position="83"/>
    </location>
</feature>
<reference evidence="1" key="1">
    <citation type="submission" date="2021-06" db="EMBL/GenBank/DDBJ databases">
        <authorList>
            <consortium name="DOE Joint Genome Institute"/>
            <person name="Mondo S.J."/>
            <person name="Amses K.R."/>
            <person name="Simmons D.R."/>
            <person name="Longcore J.E."/>
            <person name="Seto K."/>
            <person name="Alves G.H."/>
            <person name="Bonds A.E."/>
            <person name="Quandt C.A."/>
            <person name="Davis W.J."/>
            <person name="Chang Y."/>
            <person name="Letcher P.M."/>
            <person name="Powell M.J."/>
            <person name="Kuo A."/>
            <person name="Labutti K."/>
            <person name="Pangilinan J."/>
            <person name="Andreopoulos W."/>
            <person name="Tritt A."/>
            <person name="Riley R."/>
            <person name="Hundley H."/>
            <person name="Johnson J."/>
            <person name="Lipzen A."/>
            <person name="Barry K."/>
            <person name="Berbee M.L."/>
            <person name="Buchler N.E."/>
            <person name="Grigoriev I.V."/>
            <person name="Spatafora J.W."/>
            <person name="Stajich J.E."/>
            <person name="James T.Y."/>
        </authorList>
    </citation>
    <scope>NUCLEOTIDE SEQUENCE</scope>
    <source>
        <strain evidence="1">AG</strain>
    </source>
</reference>
<sequence>DQTAFNMYESIIQPTDDRFLQPKEKKACNGWIPMVRSVTSRGKIEVSEVFRDERPSADFEVVFPFQIIFDPKRTQMKLWIGYY</sequence>
<comment type="caution">
    <text evidence="1">The sequence shown here is derived from an EMBL/GenBank/DDBJ whole genome shotgun (WGS) entry which is preliminary data.</text>
</comment>
<name>A0AAD5HE66_UMBRA</name>
<dbReference type="AlphaFoldDB" id="A0AAD5HE66"/>
<accession>A0AAD5HE66</accession>
<evidence type="ECO:0000313" key="2">
    <source>
        <dbReference type="Proteomes" id="UP001206595"/>
    </source>
</evidence>